<dbReference type="AlphaFoldDB" id="A0A383VI36"/>
<accession>A0A383VI36</accession>
<feature type="compositionally biased region" description="Pro residues" evidence="1">
    <location>
        <begin position="130"/>
        <end position="151"/>
    </location>
</feature>
<proteinExistence type="predicted"/>
<reference evidence="2 3" key="1">
    <citation type="submission" date="2016-10" db="EMBL/GenBank/DDBJ databases">
        <authorList>
            <person name="Cai Z."/>
        </authorList>
    </citation>
    <scope>NUCLEOTIDE SEQUENCE [LARGE SCALE GENOMIC DNA]</scope>
</reference>
<feature type="compositionally biased region" description="Polar residues" evidence="1">
    <location>
        <begin position="152"/>
        <end position="161"/>
    </location>
</feature>
<sequence length="161" mass="16071">MILYACSDIDCGQGGARCRTCGDIGSIEASCRSNPSCVAFTYDNSCGFLKSSAGPLIYREGYTTFTLTDKGAAPAAAPTAAPAALPAAAAPAVTQPPPAAAAPIPVQPQPNAPIQVAATVPQTTTIAQPSPSPSPSPLPAPSPSPLPPPSPRLNTPVYTCA</sequence>
<evidence type="ECO:0000256" key="1">
    <source>
        <dbReference type="SAM" id="MobiDB-lite"/>
    </source>
</evidence>
<evidence type="ECO:0000313" key="3">
    <source>
        <dbReference type="Proteomes" id="UP000256970"/>
    </source>
</evidence>
<dbReference type="EMBL" id="FNXT01000423">
    <property type="protein sequence ID" value="SZX64603.1"/>
    <property type="molecule type" value="Genomic_DNA"/>
</dbReference>
<keyword evidence="3" id="KW-1185">Reference proteome</keyword>
<evidence type="ECO:0000313" key="2">
    <source>
        <dbReference type="EMBL" id="SZX64603.1"/>
    </source>
</evidence>
<feature type="compositionally biased region" description="Pro residues" evidence="1">
    <location>
        <begin position="94"/>
        <end position="111"/>
    </location>
</feature>
<protein>
    <submittedName>
        <fullName evidence="2">Uncharacterized protein</fullName>
    </submittedName>
</protein>
<name>A0A383VI36_TETOB</name>
<organism evidence="2 3">
    <name type="scientific">Tetradesmus obliquus</name>
    <name type="common">Green alga</name>
    <name type="synonym">Acutodesmus obliquus</name>
    <dbReference type="NCBI Taxonomy" id="3088"/>
    <lineage>
        <taxon>Eukaryota</taxon>
        <taxon>Viridiplantae</taxon>
        <taxon>Chlorophyta</taxon>
        <taxon>core chlorophytes</taxon>
        <taxon>Chlorophyceae</taxon>
        <taxon>CS clade</taxon>
        <taxon>Sphaeropleales</taxon>
        <taxon>Scenedesmaceae</taxon>
        <taxon>Tetradesmus</taxon>
    </lineage>
</organism>
<feature type="region of interest" description="Disordered" evidence="1">
    <location>
        <begin position="86"/>
        <end position="161"/>
    </location>
</feature>
<dbReference type="Proteomes" id="UP000256970">
    <property type="component" value="Unassembled WGS sequence"/>
</dbReference>
<gene>
    <name evidence="2" type="ORF">BQ4739_LOCUS5105</name>
</gene>